<evidence type="ECO:0000256" key="5">
    <source>
        <dbReference type="ARBA" id="ARBA00022723"/>
    </source>
</evidence>
<comment type="subunit">
    <text evidence="3">Monomer.</text>
</comment>
<evidence type="ECO:0000256" key="10">
    <source>
        <dbReference type="ARBA" id="ARBA00023239"/>
    </source>
</evidence>
<evidence type="ECO:0000256" key="6">
    <source>
        <dbReference type="ARBA" id="ARBA00022759"/>
    </source>
</evidence>
<dbReference type="Pfam" id="PF09412">
    <property type="entry name" value="XendoU"/>
    <property type="match status" value="1"/>
</dbReference>
<keyword evidence="7" id="KW-0378">Hydrolase</keyword>
<dbReference type="InterPro" id="IPR018998">
    <property type="entry name" value="EndoU_C"/>
</dbReference>
<evidence type="ECO:0000313" key="14">
    <source>
        <dbReference type="Proteomes" id="UP000436088"/>
    </source>
</evidence>
<dbReference type="Proteomes" id="UP000436088">
    <property type="component" value="Unassembled WGS sequence"/>
</dbReference>
<dbReference type="EMBL" id="VEPZ02001466">
    <property type="protein sequence ID" value="KAE8671720.1"/>
    <property type="molecule type" value="Genomic_DNA"/>
</dbReference>
<organism evidence="13 14">
    <name type="scientific">Hibiscus syriacus</name>
    <name type="common">Rose of Sharon</name>
    <dbReference type="NCBI Taxonomy" id="106335"/>
    <lineage>
        <taxon>Eukaryota</taxon>
        <taxon>Viridiplantae</taxon>
        <taxon>Streptophyta</taxon>
        <taxon>Embryophyta</taxon>
        <taxon>Tracheophyta</taxon>
        <taxon>Spermatophyta</taxon>
        <taxon>Magnoliopsida</taxon>
        <taxon>eudicotyledons</taxon>
        <taxon>Gunneridae</taxon>
        <taxon>Pentapetalae</taxon>
        <taxon>rosids</taxon>
        <taxon>malvids</taxon>
        <taxon>Malvales</taxon>
        <taxon>Malvaceae</taxon>
        <taxon>Malvoideae</taxon>
        <taxon>Hibiscus</taxon>
    </lineage>
</organism>
<proteinExistence type="inferred from homology"/>
<accession>A0A6A2XPB8</accession>
<dbReference type="InterPro" id="IPR037227">
    <property type="entry name" value="EndoU-like"/>
</dbReference>
<keyword evidence="9" id="KW-0464">Manganese</keyword>
<comment type="caution">
    <text evidence="13">The sequence shown here is derived from an EMBL/GenBank/DDBJ whole genome shotgun (WGS) entry which is preliminary data.</text>
</comment>
<keyword evidence="10" id="KW-0456">Lyase</keyword>
<evidence type="ECO:0000256" key="11">
    <source>
        <dbReference type="SAM" id="MobiDB-lite"/>
    </source>
</evidence>
<protein>
    <submittedName>
        <fullName evidence="13">Chloroplast beta-amylase isoform 1</fullName>
    </submittedName>
</protein>
<evidence type="ECO:0000313" key="13">
    <source>
        <dbReference type="EMBL" id="KAE8671720.1"/>
    </source>
</evidence>
<evidence type="ECO:0000256" key="8">
    <source>
        <dbReference type="ARBA" id="ARBA00022884"/>
    </source>
</evidence>
<dbReference type="SUPFAM" id="SSF142877">
    <property type="entry name" value="EndoU-like"/>
    <property type="match status" value="1"/>
</dbReference>
<dbReference type="InterPro" id="IPR039787">
    <property type="entry name" value="ENDOU"/>
</dbReference>
<dbReference type="PANTHER" id="PTHR12439">
    <property type="entry name" value="PLACENTAL PROTEIN 11-RELATED"/>
    <property type="match status" value="1"/>
</dbReference>
<dbReference type="PANTHER" id="PTHR12439:SF11">
    <property type="entry name" value="URIDYLATE-SPECIFIC ENDORIBONUCLEASE"/>
    <property type="match status" value="1"/>
</dbReference>
<dbReference type="AlphaFoldDB" id="A0A6A2XPB8"/>
<comment type="cofactor">
    <cofactor evidence="1">
        <name>Mn(2+)</name>
        <dbReference type="ChEBI" id="CHEBI:29035"/>
    </cofactor>
</comment>
<evidence type="ECO:0000256" key="3">
    <source>
        <dbReference type="ARBA" id="ARBA00011245"/>
    </source>
</evidence>
<keyword evidence="8" id="KW-0694">RNA-binding</keyword>
<sequence>MDGLTKGFNDVVTGGGDGRDNEYEERDERSRSSWAQVVSGDHDNEHRPPSQRRKQEQSKQDDEGRQVSGSRPPQNVNFMVEAEHPVPLPLSNMFSLGKSTDVVGKKSLASTIGFSPEFEIALYTLCFFVGEKDNHVQLGPYSVNIKCYRFGYKIGSVFPMA</sequence>
<evidence type="ECO:0000259" key="12">
    <source>
        <dbReference type="Pfam" id="PF09412"/>
    </source>
</evidence>
<evidence type="ECO:0000256" key="1">
    <source>
        <dbReference type="ARBA" id="ARBA00001936"/>
    </source>
</evidence>
<feature type="region of interest" description="Disordered" evidence="11">
    <location>
        <begin position="1"/>
        <end position="76"/>
    </location>
</feature>
<dbReference type="GO" id="GO:0016829">
    <property type="term" value="F:lyase activity"/>
    <property type="evidence" value="ECO:0007669"/>
    <property type="project" value="UniProtKB-KW"/>
</dbReference>
<reference evidence="13" key="1">
    <citation type="submission" date="2019-09" db="EMBL/GenBank/DDBJ databases">
        <title>Draft genome information of white flower Hibiscus syriacus.</title>
        <authorList>
            <person name="Kim Y.-M."/>
        </authorList>
    </citation>
    <scope>NUCLEOTIDE SEQUENCE [LARGE SCALE GENOMIC DNA]</scope>
    <source>
        <strain evidence="13">YM2019G1</strain>
    </source>
</reference>
<feature type="compositionally biased region" description="Basic and acidic residues" evidence="11">
    <location>
        <begin position="40"/>
        <end position="65"/>
    </location>
</feature>
<name>A0A6A2XPB8_HIBSY</name>
<dbReference type="GO" id="GO:0046872">
    <property type="term" value="F:metal ion binding"/>
    <property type="evidence" value="ECO:0007669"/>
    <property type="project" value="UniProtKB-KW"/>
</dbReference>
<evidence type="ECO:0000256" key="9">
    <source>
        <dbReference type="ARBA" id="ARBA00023211"/>
    </source>
</evidence>
<keyword evidence="6" id="KW-0255">Endonuclease</keyword>
<evidence type="ECO:0000256" key="4">
    <source>
        <dbReference type="ARBA" id="ARBA00022722"/>
    </source>
</evidence>
<keyword evidence="4" id="KW-0540">Nuclease</keyword>
<keyword evidence="5" id="KW-0479">Metal-binding</keyword>
<feature type="compositionally biased region" description="Polar residues" evidence="11">
    <location>
        <begin position="67"/>
        <end position="76"/>
    </location>
</feature>
<dbReference type="GO" id="GO:0003723">
    <property type="term" value="F:RNA binding"/>
    <property type="evidence" value="ECO:0007669"/>
    <property type="project" value="UniProtKB-KW"/>
</dbReference>
<evidence type="ECO:0000256" key="2">
    <source>
        <dbReference type="ARBA" id="ARBA00010168"/>
    </source>
</evidence>
<comment type="similarity">
    <text evidence="2">Belongs to the ENDOU family.</text>
</comment>
<feature type="compositionally biased region" description="Basic and acidic residues" evidence="11">
    <location>
        <begin position="17"/>
        <end position="31"/>
    </location>
</feature>
<dbReference type="GO" id="GO:0004521">
    <property type="term" value="F:RNA endonuclease activity"/>
    <property type="evidence" value="ECO:0007669"/>
    <property type="project" value="InterPro"/>
</dbReference>
<feature type="domain" description="EndoU" evidence="12">
    <location>
        <begin position="99"/>
        <end position="159"/>
    </location>
</feature>
<keyword evidence="14" id="KW-1185">Reference proteome</keyword>
<gene>
    <name evidence="13" type="ORF">F3Y22_tig00111941pilonHSYRG00186</name>
</gene>
<dbReference type="GO" id="GO:0016787">
    <property type="term" value="F:hydrolase activity"/>
    <property type="evidence" value="ECO:0007669"/>
    <property type="project" value="UniProtKB-KW"/>
</dbReference>
<evidence type="ECO:0000256" key="7">
    <source>
        <dbReference type="ARBA" id="ARBA00022801"/>
    </source>
</evidence>